<accession>A0AA52H8P3</accession>
<evidence type="ECO:0000256" key="4">
    <source>
        <dbReference type="ARBA" id="ARBA00022842"/>
    </source>
</evidence>
<dbReference type="EC" id="3.1.3.7" evidence="6"/>
<evidence type="ECO:0000256" key="1">
    <source>
        <dbReference type="ARBA" id="ARBA00009759"/>
    </source>
</evidence>
<dbReference type="GO" id="GO:0006020">
    <property type="term" value="P:inositol metabolic process"/>
    <property type="evidence" value="ECO:0007669"/>
    <property type="project" value="TreeGrafter"/>
</dbReference>
<reference evidence="6" key="1">
    <citation type="submission" date="2023-04" db="EMBL/GenBank/DDBJ databases">
        <title>Complete genome sequence of Temperatibacter marinus.</title>
        <authorList>
            <person name="Rong J.-C."/>
            <person name="Yi M.-L."/>
            <person name="Zhao Q."/>
        </authorList>
    </citation>
    <scope>NUCLEOTIDE SEQUENCE</scope>
    <source>
        <strain evidence="6">NBRC 110045</strain>
    </source>
</reference>
<dbReference type="InterPro" id="IPR000760">
    <property type="entry name" value="Inositol_monophosphatase-like"/>
</dbReference>
<dbReference type="PANTHER" id="PTHR20854:SF4">
    <property type="entry name" value="INOSITOL-1-MONOPHOSPHATASE-RELATED"/>
    <property type="match status" value="1"/>
</dbReference>
<evidence type="ECO:0000256" key="2">
    <source>
        <dbReference type="ARBA" id="ARBA00022723"/>
    </source>
</evidence>
<dbReference type="Gene3D" id="3.30.540.10">
    <property type="entry name" value="Fructose-1,6-Bisphosphatase, subunit A, domain 1"/>
    <property type="match status" value="1"/>
</dbReference>
<dbReference type="GO" id="GO:0008441">
    <property type="term" value="F:3'(2'),5'-bisphosphate nucleotidase activity"/>
    <property type="evidence" value="ECO:0007669"/>
    <property type="project" value="UniProtKB-EC"/>
</dbReference>
<comment type="cofactor">
    <cofactor evidence="5">
        <name>Mg(2+)</name>
        <dbReference type="ChEBI" id="CHEBI:18420"/>
    </cofactor>
</comment>
<dbReference type="RefSeq" id="WP_310797501.1">
    <property type="nucleotide sequence ID" value="NZ_CP123872.1"/>
</dbReference>
<feature type="binding site" evidence="5">
    <location>
        <position position="216"/>
    </location>
    <ligand>
        <name>Mg(2+)</name>
        <dbReference type="ChEBI" id="CHEBI:18420"/>
        <label>1</label>
        <note>catalytic</note>
    </ligand>
</feature>
<dbReference type="Pfam" id="PF00459">
    <property type="entry name" value="Inositol_P"/>
    <property type="match status" value="1"/>
</dbReference>
<dbReference type="Gene3D" id="3.40.190.80">
    <property type="match status" value="1"/>
</dbReference>
<evidence type="ECO:0000313" key="7">
    <source>
        <dbReference type="Proteomes" id="UP001268683"/>
    </source>
</evidence>
<dbReference type="EMBL" id="CP123872">
    <property type="protein sequence ID" value="WND01672.1"/>
    <property type="molecule type" value="Genomic_DNA"/>
</dbReference>
<evidence type="ECO:0000256" key="3">
    <source>
        <dbReference type="ARBA" id="ARBA00022801"/>
    </source>
</evidence>
<dbReference type="InterPro" id="IPR020550">
    <property type="entry name" value="Inositol_monophosphatase_CS"/>
</dbReference>
<protein>
    <submittedName>
        <fullName evidence="6">3'(2'),5'-bisphosphate nucleotidase CysQ</fullName>
        <ecNumber evidence="6">3.1.3.7</ecNumber>
    </submittedName>
</protein>
<feature type="binding site" evidence="5">
    <location>
        <position position="95"/>
    </location>
    <ligand>
        <name>Mg(2+)</name>
        <dbReference type="ChEBI" id="CHEBI:18420"/>
        <label>1</label>
        <note>catalytic</note>
    </ligand>
</feature>
<dbReference type="GO" id="GO:0046872">
    <property type="term" value="F:metal ion binding"/>
    <property type="evidence" value="ECO:0007669"/>
    <property type="project" value="UniProtKB-KW"/>
</dbReference>
<dbReference type="PROSITE" id="PS00630">
    <property type="entry name" value="IMP_2"/>
    <property type="match status" value="1"/>
</dbReference>
<dbReference type="GO" id="GO:0007165">
    <property type="term" value="P:signal transduction"/>
    <property type="evidence" value="ECO:0007669"/>
    <property type="project" value="TreeGrafter"/>
</dbReference>
<dbReference type="InterPro" id="IPR020583">
    <property type="entry name" value="Inositol_monoP_metal-BS"/>
</dbReference>
<keyword evidence="7" id="KW-1185">Reference proteome</keyword>
<keyword evidence="4 5" id="KW-0460">Magnesium</keyword>
<dbReference type="Proteomes" id="UP001268683">
    <property type="component" value="Chromosome"/>
</dbReference>
<dbReference type="SUPFAM" id="SSF56655">
    <property type="entry name" value="Carbohydrate phosphatase"/>
    <property type="match status" value="1"/>
</dbReference>
<dbReference type="KEGG" id="tmk:QGN29_08880"/>
<dbReference type="PROSITE" id="PS00629">
    <property type="entry name" value="IMP_1"/>
    <property type="match status" value="1"/>
</dbReference>
<feature type="binding site" evidence="5">
    <location>
        <position position="96"/>
    </location>
    <ligand>
        <name>Mg(2+)</name>
        <dbReference type="ChEBI" id="CHEBI:18420"/>
        <label>1</label>
        <note>catalytic</note>
    </ligand>
</feature>
<keyword evidence="2 5" id="KW-0479">Metal-binding</keyword>
<name>A0AA52H8P3_9PROT</name>
<dbReference type="PRINTS" id="PR00377">
    <property type="entry name" value="IMPHPHTASES"/>
</dbReference>
<feature type="binding site" evidence="5">
    <location>
        <position position="93"/>
    </location>
    <ligand>
        <name>Mg(2+)</name>
        <dbReference type="ChEBI" id="CHEBI:18420"/>
        <label>2</label>
    </ligand>
</feature>
<sequence>MAKIANNWSIEEDKKLLHKTVREAADIAMHYFRNDDLESWDKSENNPVTEADIAVNKYLQKHLMRNRPEYGWLSEETEDSMDRLKCKRVWIVDPIDGTKAFMKGSDDWGISVALVYTGKPVLACFYAPAQQAFYEAEVSKGAFKNDEEIIVSWQKSLSDARMRGCENAFRSENLWPISWPEEMQCKQQNSIGLRLAQVADAQADCCVSLRPKNEWDIAAADLIVREAGGLVTNGHGQLFVYNQRKPICAHVVASNRTLYSDVLTHFIPAREKWEKKFPA</sequence>
<dbReference type="AlphaFoldDB" id="A0AA52H8P3"/>
<dbReference type="PANTHER" id="PTHR20854">
    <property type="entry name" value="INOSITOL MONOPHOSPHATASE"/>
    <property type="match status" value="1"/>
</dbReference>
<keyword evidence="3 6" id="KW-0378">Hydrolase</keyword>
<comment type="similarity">
    <text evidence="1">Belongs to the inositol monophosphatase superfamily.</text>
</comment>
<dbReference type="GO" id="GO:0008934">
    <property type="term" value="F:inositol monophosphate 1-phosphatase activity"/>
    <property type="evidence" value="ECO:0007669"/>
    <property type="project" value="TreeGrafter"/>
</dbReference>
<organism evidence="6 7">
    <name type="scientific">Temperatibacter marinus</name>
    <dbReference type="NCBI Taxonomy" id="1456591"/>
    <lineage>
        <taxon>Bacteria</taxon>
        <taxon>Pseudomonadati</taxon>
        <taxon>Pseudomonadota</taxon>
        <taxon>Alphaproteobacteria</taxon>
        <taxon>Kordiimonadales</taxon>
        <taxon>Temperatibacteraceae</taxon>
        <taxon>Temperatibacter</taxon>
    </lineage>
</organism>
<proteinExistence type="inferred from homology"/>
<feature type="binding site" evidence="5">
    <location>
        <position position="75"/>
    </location>
    <ligand>
        <name>Mg(2+)</name>
        <dbReference type="ChEBI" id="CHEBI:18420"/>
        <label>1</label>
        <note>catalytic</note>
    </ligand>
</feature>
<evidence type="ECO:0000256" key="5">
    <source>
        <dbReference type="PIRSR" id="PIRSR600760-2"/>
    </source>
</evidence>
<dbReference type="CDD" id="cd01638">
    <property type="entry name" value="CysQ"/>
    <property type="match status" value="1"/>
</dbReference>
<dbReference type="GO" id="GO:0046854">
    <property type="term" value="P:phosphatidylinositol phosphate biosynthetic process"/>
    <property type="evidence" value="ECO:0007669"/>
    <property type="project" value="InterPro"/>
</dbReference>
<evidence type="ECO:0000313" key="6">
    <source>
        <dbReference type="EMBL" id="WND01672.1"/>
    </source>
</evidence>
<gene>
    <name evidence="6" type="ORF">QGN29_08880</name>
</gene>